<dbReference type="PROSITE" id="PS51840">
    <property type="entry name" value="C2_NT"/>
    <property type="match status" value="1"/>
</dbReference>
<organism evidence="4 5">
    <name type="scientific">Zostera marina</name>
    <name type="common">Eelgrass</name>
    <dbReference type="NCBI Taxonomy" id="29655"/>
    <lineage>
        <taxon>Eukaryota</taxon>
        <taxon>Viridiplantae</taxon>
        <taxon>Streptophyta</taxon>
        <taxon>Embryophyta</taxon>
        <taxon>Tracheophyta</taxon>
        <taxon>Spermatophyta</taxon>
        <taxon>Magnoliopsida</taxon>
        <taxon>Liliopsida</taxon>
        <taxon>Zosteraceae</taxon>
        <taxon>Zostera</taxon>
    </lineage>
</organism>
<gene>
    <name evidence="4" type="ORF">ZOSMA_26G00290</name>
</gene>
<evidence type="ECO:0000256" key="2">
    <source>
        <dbReference type="SAM" id="MobiDB-lite"/>
    </source>
</evidence>
<dbReference type="AlphaFoldDB" id="A0A0K9PGD6"/>
<comment type="caution">
    <text evidence="4">The sequence shown here is derived from an EMBL/GenBank/DDBJ whole genome shotgun (WGS) entry which is preliminary data.</text>
</comment>
<dbReference type="PANTHER" id="PTHR47270">
    <property type="entry name" value="PROTEIN MLP1-LIKE"/>
    <property type="match status" value="1"/>
</dbReference>
<evidence type="ECO:0000313" key="4">
    <source>
        <dbReference type="EMBL" id="KMZ67280.1"/>
    </source>
</evidence>
<dbReference type="OMA" id="CKWTETW"/>
<keyword evidence="5" id="KW-1185">Reference proteome</keyword>
<feature type="domain" description="C2 NT-type" evidence="3">
    <location>
        <begin position="3"/>
        <end position="143"/>
    </location>
</feature>
<name>A0A0K9PGD6_ZOSMR</name>
<feature type="compositionally biased region" description="Basic and acidic residues" evidence="2">
    <location>
        <begin position="147"/>
        <end position="168"/>
    </location>
</feature>
<protein>
    <recommendedName>
        <fullName evidence="3">C2 NT-type domain-containing protein</fullName>
    </recommendedName>
</protein>
<dbReference type="PANTHER" id="PTHR47270:SF3">
    <property type="entry name" value="HYPOTETICAL PROTEIN"/>
    <property type="match status" value="1"/>
</dbReference>
<dbReference type="InterPro" id="IPR019448">
    <property type="entry name" value="NT-C2"/>
</dbReference>
<dbReference type="Pfam" id="PF10358">
    <property type="entry name" value="NT-C2"/>
    <property type="match status" value="1"/>
</dbReference>
<feature type="compositionally biased region" description="Basic and acidic residues" evidence="2">
    <location>
        <begin position="188"/>
        <end position="205"/>
    </location>
</feature>
<dbReference type="EMBL" id="LFYR01000915">
    <property type="protein sequence ID" value="KMZ67280.1"/>
    <property type="molecule type" value="Genomic_DNA"/>
</dbReference>
<accession>A0A0K9PGD6</accession>
<reference evidence="5" key="1">
    <citation type="journal article" date="2016" name="Nature">
        <title>The genome of the seagrass Zostera marina reveals angiosperm adaptation to the sea.</title>
        <authorList>
            <person name="Olsen J.L."/>
            <person name="Rouze P."/>
            <person name="Verhelst B."/>
            <person name="Lin Y.-C."/>
            <person name="Bayer T."/>
            <person name="Collen J."/>
            <person name="Dattolo E."/>
            <person name="De Paoli E."/>
            <person name="Dittami S."/>
            <person name="Maumus F."/>
            <person name="Michel G."/>
            <person name="Kersting A."/>
            <person name="Lauritano C."/>
            <person name="Lohaus R."/>
            <person name="Toepel M."/>
            <person name="Tonon T."/>
            <person name="Vanneste K."/>
            <person name="Amirebrahimi M."/>
            <person name="Brakel J."/>
            <person name="Bostroem C."/>
            <person name="Chovatia M."/>
            <person name="Grimwood J."/>
            <person name="Jenkins J.W."/>
            <person name="Jueterbock A."/>
            <person name="Mraz A."/>
            <person name="Stam W.T."/>
            <person name="Tice H."/>
            <person name="Bornberg-Bauer E."/>
            <person name="Green P.J."/>
            <person name="Pearson G.A."/>
            <person name="Procaccini G."/>
            <person name="Duarte C.M."/>
            <person name="Schmutz J."/>
            <person name="Reusch T.B.H."/>
            <person name="Van de Peer Y."/>
        </authorList>
    </citation>
    <scope>NUCLEOTIDE SEQUENCE [LARGE SCALE GENOMIC DNA]</scope>
    <source>
        <strain evidence="5">cv. Finnish</strain>
    </source>
</reference>
<feature type="region of interest" description="Disordered" evidence="2">
    <location>
        <begin position="146"/>
        <end position="213"/>
    </location>
</feature>
<keyword evidence="1" id="KW-0175">Coiled coil</keyword>
<evidence type="ECO:0000259" key="3">
    <source>
        <dbReference type="PROSITE" id="PS51840"/>
    </source>
</evidence>
<sequence length="690" mass="78710">MFILNRNNASPKFDFKFSNFHAFKVPKGWGELSVSIVAVETGKVIAKTSRASVHNGSCRWNDTLKESLLIPDDLEDFDDDDEEEDEGQYKLVVSMGSSRSGFLGEAFLNLKDHMNPKDSNPTSLSLTKCSYGTMLQIRIECLNSKTKNRDGKFPHADDMDSRSSESDGNRILAADEVSRSKNSQETNGHLDFHRTHSDDSSKEFTEQEEETIEGLKSEVKRLKLALEESKEKKTNSGTTTKVEELEAELKFQKESQANLDLQLTKAKESNAEFVKILQELEVTVEKQMKEITELSALKAMAPHGLSNDGEEENEIGSQKKVHDVDSPAEMENLHHRIGELERECSELTDENLNLVLMLKEPAKDNEHDEVEPEKNEDIGSKSYMKMLMFISQIHSQIEKYSELVKNPWFDGNVDSMVTEELKIFDEFENYSTLQEQTEAILHSFLDLNTSLDLKITDCKLAIQKKILTGSGESSITDSGNDLEIQISELHSENSKLHESLEVALNEGNIASQTLNDVRQELLELISSMESQLLSNKNLEKRLEEFASENHELILQLAEVEEENMQFSERISELEDLLKYTVTDSNRVDEGRSRDNGRRRQHLDEKFKKLETDLEDALQTNDMYKKQLQEFELGRISVSTSSVAKELEELQARYLNLSLKYAETEADCEELVMKLKTMKKGKRWFSTMSTK</sequence>
<dbReference type="Proteomes" id="UP000036987">
    <property type="component" value="Unassembled WGS sequence"/>
</dbReference>
<proteinExistence type="predicted"/>
<dbReference type="STRING" id="29655.A0A0K9PGD6"/>
<feature type="coiled-coil region" evidence="1">
    <location>
        <begin position="528"/>
        <end position="666"/>
    </location>
</feature>
<dbReference type="OrthoDB" id="658575at2759"/>
<evidence type="ECO:0000256" key="1">
    <source>
        <dbReference type="SAM" id="Coils"/>
    </source>
</evidence>
<evidence type="ECO:0000313" key="5">
    <source>
        <dbReference type="Proteomes" id="UP000036987"/>
    </source>
</evidence>